<name>A0A1H1SYH7_9ACTN</name>
<dbReference type="OrthoDB" id="9807800at2"/>
<keyword evidence="2" id="KW-0238">DNA-binding</keyword>
<dbReference type="Gene3D" id="1.10.10.10">
    <property type="entry name" value="Winged helix-like DNA-binding domain superfamily/Winged helix DNA-binding domain"/>
    <property type="match status" value="1"/>
</dbReference>
<evidence type="ECO:0000313" key="2">
    <source>
        <dbReference type="EMBL" id="SDS52459.1"/>
    </source>
</evidence>
<dbReference type="InterPro" id="IPR011991">
    <property type="entry name" value="ArsR-like_HTH"/>
</dbReference>
<dbReference type="GO" id="GO:0006950">
    <property type="term" value="P:response to stress"/>
    <property type="evidence" value="ECO:0007669"/>
    <property type="project" value="TreeGrafter"/>
</dbReference>
<reference evidence="2 3" key="1">
    <citation type="submission" date="2016-10" db="EMBL/GenBank/DDBJ databases">
        <authorList>
            <person name="de Groot N.N."/>
        </authorList>
    </citation>
    <scope>NUCLEOTIDE SEQUENCE [LARGE SCALE GENOMIC DNA]</scope>
    <source>
        <strain evidence="2 3">DSM 21741</strain>
    </source>
</reference>
<proteinExistence type="predicted"/>
<dbReference type="PANTHER" id="PTHR33164:SF57">
    <property type="entry name" value="MARR-FAMILY TRANSCRIPTIONAL REGULATOR"/>
    <property type="match status" value="1"/>
</dbReference>
<dbReference type="InterPro" id="IPR039422">
    <property type="entry name" value="MarR/SlyA-like"/>
</dbReference>
<dbReference type="SMART" id="SM00347">
    <property type="entry name" value="HTH_MARR"/>
    <property type="match status" value="1"/>
</dbReference>
<dbReference type="STRING" id="546871.SAMN04488543_1891"/>
<dbReference type="InterPro" id="IPR000835">
    <property type="entry name" value="HTH_MarR-typ"/>
</dbReference>
<organism evidence="2 3">
    <name type="scientific">Friedmanniella luteola</name>
    <dbReference type="NCBI Taxonomy" id="546871"/>
    <lineage>
        <taxon>Bacteria</taxon>
        <taxon>Bacillati</taxon>
        <taxon>Actinomycetota</taxon>
        <taxon>Actinomycetes</taxon>
        <taxon>Propionibacteriales</taxon>
        <taxon>Nocardioidaceae</taxon>
        <taxon>Friedmanniella</taxon>
    </lineage>
</organism>
<sequence length="158" mass="17010">MEDSLPSLDLSSALTLLGDAVSRAVVGALKGTGLRHGHGYLVQRLLVGPATATELADELGITQQAVSKTVKELIDLGHLETVPDPTDHRRRPVRLTPRGVEAVERARAARTEVESRIRAALGQERTDRAMADIQAMLNALGLSEDIRRRTVSPPGPEL</sequence>
<dbReference type="RefSeq" id="WP_091412366.1">
    <property type="nucleotide sequence ID" value="NZ_LT629749.1"/>
</dbReference>
<feature type="domain" description="HTH marR-type" evidence="1">
    <location>
        <begin position="7"/>
        <end position="142"/>
    </location>
</feature>
<dbReference type="GO" id="GO:0003677">
    <property type="term" value="F:DNA binding"/>
    <property type="evidence" value="ECO:0007669"/>
    <property type="project" value="UniProtKB-KW"/>
</dbReference>
<dbReference type="Proteomes" id="UP000199092">
    <property type="component" value="Chromosome I"/>
</dbReference>
<dbReference type="CDD" id="cd00090">
    <property type="entry name" value="HTH_ARSR"/>
    <property type="match status" value="1"/>
</dbReference>
<dbReference type="EMBL" id="LT629749">
    <property type="protein sequence ID" value="SDS52459.1"/>
    <property type="molecule type" value="Genomic_DNA"/>
</dbReference>
<evidence type="ECO:0000259" key="1">
    <source>
        <dbReference type="PROSITE" id="PS50995"/>
    </source>
</evidence>
<dbReference type="GO" id="GO:0003700">
    <property type="term" value="F:DNA-binding transcription factor activity"/>
    <property type="evidence" value="ECO:0007669"/>
    <property type="project" value="InterPro"/>
</dbReference>
<dbReference type="AlphaFoldDB" id="A0A1H1SYH7"/>
<gene>
    <name evidence="2" type="ORF">SAMN04488543_1891</name>
</gene>
<dbReference type="PROSITE" id="PS50995">
    <property type="entry name" value="HTH_MARR_2"/>
    <property type="match status" value="1"/>
</dbReference>
<dbReference type="Pfam" id="PF12802">
    <property type="entry name" value="MarR_2"/>
    <property type="match status" value="1"/>
</dbReference>
<dbReference type="PANTHER" id="PTHR33164">
    <property type="entry name" value="TRANSCRIPTIONAL REGULATOR, MARR FAMILY"/>
    <property type="match status" value="1"/>
</dbReference>
<evidence type="ECO:0000313" key="3">
    <source>
        <dbReference type="Proteomes" id="UP000199092"/>
    </source>
</evidence>
<protein>
    <submittedName>
        <fullName evidence="2">DNA-binding transcriptional regulator, MarR family</fullName>
    </submittedName>
</protein>
<accession>A0A1H1SYH7</accession>
<dbReference type="InterPro" id="IPR036390">
    <property type="entry name" value="WH_DNA-bd_sf"/>
</dbReference>
<dbReference type="SUPFAM" id="SSF46785">
    <property type="entry name" value="Winged helix' DNA-binding domain"/>
    <property type="match status" value="1"/>
</dbReference>
<keyword evidence="3" id="KW-1185">Reference proteome</keyword>
<dbReference type="InterPro" id="IPR036388">
    <property type="entry name" value="WH-like_DNA-bd_sf"/>
</dbReference>